<evidence type="ECO:0000313" key="2">
    <source>
        <dbReference type="Proteomes" id="UP000223061"/>
    </source>
</evidence>
<reference evidence="1 2" key="1">
    <citation type="submission" date="2015-04" db="EMBL/GenBank/DDBJ databases">
        <title>Isolation and characterization of bacteriophages from East Africa Rift Valley soda lakes.</title>
        <authorList>
            <person name="van Zyl L.J."/>
            <person name="Nemavhulani S."/>
            <person name="Cowan D.A."/>
            <person name="Trindade M.I."/>
        </authorList>
    </citation>
    <scope>NUCLEOTIDE SEQUENCE [LARGE SCALE GENOMIC DNA]</scope>
</reference>
<gene>
    <name evidence="1" type="ORF">Shpa_46</name>
</gene>
<protein>
    <submittedName>
        <fullName evidence="1">Primase-like protein</fullName>
    </submittedName>
</protein>
<accession>A0A0U2BXL1</accession>
<name>A0A0U2BXL1_9CAUD</name>
<organism evidence="1 2">
    <name type="scientific">Paracoccus phage Shpa</name>
    <dbReference type="NCBI Taxonomy" id="1647282"/>
    <lineage>
        <taxon>Viruses</taxon>
        <taxon>Duplodnaviria</taxon>
        <taxon>Heunggongvirae</taxon>
        <taxon>Uroviricota</taxon>
        <taxon>Caudoviricetes</taxon>
        <taxon>Vhulanivirus</taxon>
        <taxon>Vhulanivirus Shpa</taxon>
    </lineage>
</organism>
<evidence type="ECO:0000313" key="1">
    <source>
        <dbReference type="EMBL" id="AKG94557.1"/>
    </source>
</evidence>
<sequence>MSLQDAMAAACAAVQIATPRYAKPGQWVQCPALGKAASNGSGRVLIFDDGRGGIAWNWITSQQQRFTVNGLAGQGEIKAPARDPQAERRAEQQRQEVEAICQKIFMACKPGQHPYFTAKGFPDAEGLVCDDVAALLPDSETGESVRRAIPQGDGPLLIVPGRIGKKLVTVQFITAQGEKKNIRGGIMGGACHRIATGRETWVCEGIATAMSVQAALRLLGRSATVLCAFAASNVAKVATAIPGAVLAADNDKPVEALGGLGTGEYYALRSGRKWTMPPQLGDFNDMHMAHGLRAVALHLREVGMG</sequence>
<proteinExistence type="predicted"/>
<dbReference type="EMBL" id="KR072689">
    <property type="protein sequence ID" value="AKG94557.1"/>
    <property type="molecule type" value="Genomic_DNA"/>
</dbReference>
<dbReference type="Proteomes" id="UP000223061">
    <property type="component" value="Segment"/>
</dbReference>
<keyword evidence="2" id="KW-1185">Reference proteome</keyword>